<keyword evidence="8" id="KW-0732">Signal</keyword>
<evidence type="ECO:0000256" key="2">
    <source>
        <dbReference type="ARBA" id="ARBA00007719"/>
    </source>
</evidence>
<evidence type="ECO:0000313" key="9">
    <source>
        <dbReference type="EMBL" id="ODM22943.1"/>
    </source>
</evidence>
<feature type="chain" id="PRO_5009123854" description="Dynactin subunit 6" evidence="8">
    <location>
        <begin position="21"/>
        <end position="292"/>
    </location>
</feature>
<evidence type="ECO:0000256" key="1">
    <source>
        <dbReference type="ARBA" id="ARBA00004245"/>
    </source>
</evidence>
<dbReference type="GO" id="GO:0005869">
    <property type="term" value="C:dynactin complex"/>
    <property type="evidence" value="ECO:0007669"/>
    <property type="project" value="InterPro"/>
</dbReference>
<comment type="caution">
    <text evidence="9">The sequence shown here is derived from an EMBL/GenBank/DDBJ whole genome shotgun (WGS) entry which is preliminary data.</text>
</comment>
<comment type="subcellular location">
    <subcellularLocation>
        <location evidence="1">Cytoplasm</location>
        <location evidence="1">Cytoskeleton</location>
    </subcellularLocation>
</comment>
<evidence type="ECO:0000256" key="8">
    <source>
        <dbReference type="SAM" id="SignalP"/>
    </source>
</evidence>
<dbReference type="SUPFAM" id="SSF51161">
    <property type="entry name" value="Trimeric LpxA-like enzymes"/>
    <property type="match status" value="1"/>
</dbReference>
<dbReference type="GO" id="GO:0070840">
    <property type="term" value="F:dynein complex binding"/>
    <property type="evidence" value="ECO:0007669"/>
    <property type="project" value="TreeGrafter"/>
</dbReference>
<dbReference type="GO" id="GO:0007052">
    <property type="term" value="P:mitotic spindle organization"/>
    <property type="evidence" value="ECO:0007669"/>
    <property type="project" value="TreeGrafter"/>
</dbReference>
<reference evidence="9 10" key="1">
    <citation type="journal article" date="2016" name="BMC Genomics">
        <title>Comparative genomic and transcriptomic analyses of the Fuzhuan brick tea-fermentation fungus Aspergillus cristatus.</title>
        <authorList>
            <person name="Ge Y."/>
            <person name="Wang Y."/>
            <person name="Liu Y."/>
            <person name="Tan Y."/>
            <person name="Ren X."/>
            <person name="Zhang X."/>
            <person name="Hyde K.D."/>
            <person name="Liu Y."/>
            <person name="Liu Z."/>
        </authorList>
    </citation>
    <scope>NUCLEOTIDE SEQUENCE [LARGE SCALE GENOMIC DNA]</scope>
    <source>
        <strain evidence="9 10">GZAAS20.1005</strain>
    </source>
</reference>
<proteinExistence type="inferred from homology"/>
<feature type="region of interest" description="Disordered" evidence="7">
    <location>
        <begin position="138"/>
        <end position="158"/>
    </location>
</feature>
<comment type="similarity">
    <text evidence="2">Belongs to the dynactin subunits 5/6 family. Dynactin subunit 6 subfamily.</text>
</comment>
<dbReference type="AlphaFoldDB" id="A0A1E3BPP1"/>
<evidence type="ECO:0000256" key="5">
    <source>
        <dbReference type="ARBA" id="ARBA00023212"/>
    </source>
</evidence>
<dbReference type="STRING" id="573508.A0A1E3BPP1"/>
<dbReference type="VEuPathDB" id="FungiDB:SI65_00532"/>
<dbReference type="Proteomes" id="UP000094569">
    <property type="component" value="Unassembled WGS sequence"/>
</dbReference>
<evidence type="ECO:0000256" key="3">
    <source>
        <dbReference type="ARBA" id="ARBA00016573"/>
    </source>
</evidence>
<evidence type="ECO:0000256" key="7">
    <source>
        <dbReference type="SAM" id="MobiDB-lite"/>
    </source>
</evidence>
<accession>A0A1E3BPP1</accession>
<organism evidence="9 10">
    <name type="scientific">Aspergillus cristatus</name>
    <name type="common">Chinese Fuzhuan brick tea-fermentation fungus</name>
    <name type="synonym">Eurotium cristatum</name>
    <dbReference type="NCBI Taxonomy" id="573508"/>
    <lineage>
        <taxon>Eukaryota</taxon>
        <taxon>Fungi</taxon>
        <taxon>Dikarya</taxon>
        <taxon>Ascomycota</taxon>
        <taxon>Pezizomycotina</taxon>
        <taxon>Eurotiomycetes</taxon>
        <taxon>Eurotiomycetidae</taxon>
        <taxon>Eurotiales</taxon>
        <taxon>Aspergillaceae</taxon>
        <taxon>Aspergillus</taxon>
        <taxon>Aspergillus subgen. Aspergillus</taxon>
    </lineage>
</organism>
<name>A0A1E3BPP1_ASPCR</name>
<dbReference type="OrthoDB" id="2355at2759"/>
<sequence length="292" mass="31204">MPKIHIFILLRLRNLRSAIAFNTTRQHHHHHYYHTNILGIKENEMDHRPSQYLKPPSTHPHAHPQHRTPTTSSSPRAPVTAHPTATIADTVVFQGTHPIAIGAETVIHPRTRVYSFDGPVIIGEGCIISEKSTIGAAPLSSPVSSPTIGGPSPAGGREGVPTRISHSVTIAPLATVLPGAHIHSSVTIDSLATIDRRANIGAHSKVCATCHIPAKAVIRDWTVVWGSGAGFGQRRKRATKAARNAGAVQGQGQGQVLEGKVIEDARLVVLKKEREALVKLIGASAAGSGRRR</sequence>
<dbReference type="Gene3D" id="2.160.10.10">
    <property type="entry name" value="Hexapeptide repeat proteins"/>
    <property type="match status" value="1"/>
</dbReference>
<protein>
    <recommendedName>
        <fullName evidence="3">Dynactin subunit 6</fullName>
    </recommendedName>
</protein>
<keyword evidence="5" id="KW-0206">Cytoskeleton</keyword>
<evidence type="ECO:0000256" key="6">
    <source>
        <dbReference type="ARBA" id="ARBA00034687"/>
    </source>
</evidence>
<dbReference type="EMBL" id="JXNT01000001">
    <property type="protein sequence ID" value="ODM22943.1"/>
    <property type="molecule type" value="Genomic_DNA"/>
</dbReference>
<evidence type="ECO:0000256" key="4">
    <source>
        <dbReference type="ARBA" id="ARBA00022490"/>
    </source>
</evidence>
<dbReference type="PANTHER" id="PTHR13072:SF0">
    <property type="entry name" value="DYNACTIN SUBUNIT 6"/>
    <property type="match status" value="1"/>
</dbReference>
<dbReference type="PANTHER" id="PTHR13072">
    <property type="entry name" value="DYNACTIN 6"/>
    <property type="match status" value="1"/>
</dbReference>
<keyword evidence="4" id="KW-0963">Cytoplasm</keyword>
<feature type="signal peptide" evidence="8">
    <location>
        <begin position="1"/>
        <end position="20"/>
    </location>
</feature>
<dbReference type="InterPro" id="IPR011004">
    <property type="entry name" value="Trimer_LpxA-like_sf"/>
</dbReference>
<evidence type="ECO:0000313" key="10">
    <source>
        <dbReference type="Proteomes" id="UP000094569"/>
    </source>
</evidence>
<dbReference type="InterPro" id="IPR027777">
    <property type="entry name" value="DCTN6"/>
</dbReference>
<comment type="function">
    <text evidence="6">Part of the dynactin complex that activates the molecular motor dynein for ultra-processive transport along microtubules.</text>
</comment>
<feature type="region of interest" description="Disordered" evidence="7">
    <location>
        <begin position="47"/>
        <end position="80"/>
    </location>
</feature>
<keyword evidence="10" id="KW-1185">Reference proteome</keyword>
<gene>
    <name evidence="9" type="ORF">SI65_00532</name>
</gene>